<keyword evidence="2" id="KW-1185">Reference proteome</keyword>
<dbReference type="Proteomes" id="UP000887574">
    <property type="component" value="Unplaced"/>
</dbReference>
<feature type="compositionally biased region" description="Basic and acidic residues" evidence="1">
    <location>
        <begin position="8"/>
        <end position="42"/>
    </location>
</feature>
<feature type="region of interest" description="Disordered" evidence="1">
    <location>
        <begin position="143"/>
        <end position="229"/>
    </location>
</feature>
<organism evidence="2 3">
    <name type="scientific">Ditylenchus dipsaci</name>
    <dbReference type="NCBI Taxonomy" id="166011"/>
    <lineage>
        <taxon>Eukaryota</taxon>
        <taxon>Metazoa</taxon>
        <taxon>Ecdysozoa</taxon>
        <taxon>Nematoda</taxon>
        <taxon>Chromadorea</taxon>
        <taxon>Rhabditida</taxon>
        <taxon>Tylenchina</taxon>
        <taxon>Tylenchomorpha</taxon>
        <taxon>Sphaerularioidea</taxon>
        <taxon>Anguinidae</taxon>
        <taxon>Anguininae</taxon>
        <taxon>Ditylenchus</taxon>
    </lineage>
</organism>
<reference evidence="3" key="1">
    <citation type="submission" date="2022-11" db="UniProtKB">
        <authorList>
            <consortium name="WormBaseParasite"/>
        </authorList>
    </citation>
    <scope>IDENTIFICATION</scope>
</reference>
<name>A0A915EF59_9BILA</name>
<feature type="compositionally biased region" description="Basic and acidic residues" evidence="1">
    <location>
        <begin position="217"/>
        <end position="229"/>
    </location>
</feature>
<sequence length="229" mass="25862">MLGLLFEPSKEEVESDWQQHQHQNAEKEFRGKLRSLDQKDFGELDSYTNFNKQERKISNSRKHSDDNSGGSATSLVSRILKPSLRMKAFVNNRQDTFHSLDMHVDHSQEIAGPSRSSPLSLSGELVKDSKNDFLKMPSIESMEFSPSNSTKPYKKVNSEPTMAKAKNSSLDANASGSGPENGEQKKRILHTFTQPNGCIIGYTTEESISNTPEQEEKDFLQQKINEQHK</sequence>
<dbReference type="WBParaSite" id="jg6026">
    <property type="protein sequence ID" value="jg6026"/>
    <property type="gene ID" value="jg6026"/>
</dbReference>
<feature type="compositionally biased region" description="Basic and acidic residues" evidence="1">
    <location>
        <begin position="52"/>
        <end position="66"/>
    </location>
</feature>
<dbReference type="AlphaFoldDB" id="A0A915EF59"/>
<evidence type="ECO:0000313" key="2">
    <source>
        <dbReference type="Proteomes" id="UP000887574"/>
    </source>
</evidence>
<feature type="region of interest" description="Disordered" evidence="1">
    <location>
        <begin position="1"/>
        <end position="73"/>
    </location>
</feature>
<proteinExistence type="predicted"/>
<feature type="compositionally biased region" description="Polar residues" evidence="1">
    <location>
        <begin position="166"/>
        <end position="178"/>
    </location>
</feature>
<evidence type="ECO:0000256" key="1">
    <source>
        <dbReference type="SAM" id="MobiDB-lite"/>
    </source>
</evidence>
<evidence type="ECO:0000313" key="3">
    <source>
        <dbReference type="WBParaSite" id="jg6026"/>
    </source>
</evidence>
<accession>A0A915EF59</accession>
<protein>
    <submittedName>
        <fullName evidence="3">Uncharacterized protein</fullName>
    </submittedName>
</protein>